<evidence type="ECO:0000256" key="5">
    <source>
        <dbReference type="ARBA" id="ARBA00023002"/>
    </source>
</evidence>
<evidence type="ECO:0000256" key="6">
    <source>
        <dbReference type="ARBA" id="ARBA00023242"/>
    </source>
</evidence>
<comment type="similarity">
    <text evidence="3">Belongs to the nitroreductase family.</text>
</comment>
<comment type="caution">
    <text evidence="8">The sequence shown here is derived from an EMBL/GenBank/DDBJ whole genome shotgun (WGS) entry which is preliminary data.</text>
</comment>
<dbReference type="PANTHER" id="PTHR43035:SF1">
    <property type="entry name" value="FATTY ACID REPRESSION MUTANT PROTEIN 2-RELATED"/>
    <property type="match status" value="1"/>
</dbReference>
<evidence type="ECO:0000256" key="2">
    <source>
        <dbReference type="ARBA" id="ARBA00004496"/>
    </source>
</evidence>
<dbReference type="InterPro" id="IPR029479">
    <property type="entry name" value="Nitroreductase"/>
</dbReference>
<dbReference type="PANTHER" id="PTHR43035">
    <property type="entry name" value="FATTY ACID REPRESSION MUTANT PROTEIN 2-RELATED"/>
    <property type="match status" value="1"/>
</dbReference>
<organism evidence="8 9">
    <name type="scientific">Paraphoma chrysanthemicola</name>
    <dbReference type="NCBI Taxonomy" id="798071"/>
    <lineage>
        <taxon>Eukaryota</taxon>
        <taxon>Fungi</taxon>
        <taxon>Dikarya</taxon>
        <taxon>Ascomycota</taxon>
        <taxon>Pezizomycotina</taxon>
        <taxon>Dothideomycetes</taxon>
        <taxon>Pleosporomycetidae</taxon>
        <taxon>Pleosporales</taxon>
        <taxon>Pleosporineae</taxon>
        <taxon>Phaeosphaeriaceae</taxon>
        <taxon>Paraphoma</taxon>
    </lineage>
</organism>
<evidence type="ECO:0000313" key="9">
    <source>
        <dbReference type="Proteomes" id="UP000813461"/>
    </source>
</evidence>
<dbReference type="GO" id="GO:0016491">
    <property type="term" value="F:oxidoreductase activity"/>
    <property type="evidence" value="ECO:0007669"/>
    <property type="project" value="UniProtKB-KW"/>
</dbReference>
<dbReference type="CDD" id="cd02140">
    <property type="entry name" value="Frm2-like"/>
    <property type="match status" value="1"/>
</dbReference>
<proteinExistence type="inferred from homology"/>
<dbReference type="FunFam" id="3.40.109.10:FF:000001">
    <property type="entry name" value="Nitroreductase family"/>
    <property type="match status" value="1"/>
</dbReference>
<evidence type="ECO:0000256" key="3">
    <source>
        <dbReference type="ARBA" id="ARBA00007118"/>
    </source>
</evidence>
<evidence type="ECO:0000313" key="8">
    <source>
        <dbReference type="EMBL" id="KAH7075261.1"/>
    </source>
</evidence>
<keyword evidence="5" id="KW-0560">Oxidoreductase</keyword>
<feature type="domain" description="Nitroreductase" evidence="7">
    <location>
        <begin position="113"/>
        <end position="281"/>
    </location>
</feature>
<name>A0A8K0VUK1_9PLEO</name>
<reference evidence="8" key="1">
    <citation type="journal article" date="2021" name="Nat. Commun.">
        <title>Genetic determinants of endophytism in the Arabidopsis root mycobiome.</title>
        <authorList>
            <person name="Mesny F."/>
            <person name="Miyauchi S."/>
            <person name="Thiergart T."/>
            <person name="Pickel B."/>
            <person name="Atanasova L."/>
            <person name="Karlsson M."/>
            <person name="Huettel B."/>
            <person name="Barry K.W."/>
            <person name="Haridas S."/>
            <person name="Chen C."/>
            <person name="Bauer D."/>
            <person name="Andreopoulos W."/>
            <person name="Pangilinan J."/>
            <person name="LaButti K."/>
            <person name="Riley R."/>
            <person name="Lipzen A."/>
            <person name="Clum A."/>
            <person name="Drula E."/>
            <person name="Henrissat B."/>
            <person name="Kohler A."/>
            <person name="Grigoriev I.V."/>
            <person name="Martin F.M."/>
            <person name="Hacquard S."/>
        </authorList>
    </citation>
    <scope>NUCLEOTIDE SEQUENCE</scope>
    <source>
        <strain evidence="8">MPI-SDFR-AT-0120</strain>
    </source>
</reference>
<accession>A0A8K0VUK1</accession>
<evidence type="ECO:0000256" key="1">
    <source>
        <dbReference type="ARBA" id="ARBA00004123"/>
    </source>
</evidence>
<dbReference type="GO" id="GO:0005737">
    <property type="term" value="C:cytoplasm"/>
    <property type="evidence" value="ECO:0007669"/>
    <property type="project" value="UniProtKB-SubCell"/>
</dbReference>
<dbReference type="InterPro" id="IPR033877">
    <property type="entry name" value="Frm2/Hbn1"/>
</dbReference>
<dbReference type="GO" id="GO:0034599">
    <property type="term" value="P:cellular response to oxidative stress"/>
    <property type="evidence" value="ECO:0007669"/>
    <property type="project" value="InterPro"/>
</dbReference>
<keyword evidence="9" id="KW-1185">Reference proteome</keyword>
<dbReference type="AlphaFoldDB" id="A0A8K0VUK1"/>
<dbReference type="SUPFAM" id="SSF55469">
    <property type="entry name" value="FMN-dependent nitroreductase-like"/>
    <property type="match status" value="1"/>
</dbReference>
<dbReference type="Pfam" id="PF00881">
    <property type="entry name" value="Nitroreductase"/>
    <property type="match status" value="1"/>
</dbReference>
<keyword evidence="4" id="KW-0963">Cytoplasm</keyword>
<sequence>MAVATKSLLLGLLAGVFLALLAPRFVLQAQLPAPKEGLELGTNSPLSHFDTMAQVLRTIARRGACGYKSLWAASNLPSRYPTASAITSAPRSHTNFSTTSANMSGQKTFFDAVKERRTYYQLNKEAPISDKQITDIAEKALLHVPSSFNSQSTRLVVLLNKDHETFWEFVLEVLKPLTPEDQFSKTEQKINGFKGAYGSILFYEDPEPVENLRKAFPLYAHHFGDWSEHTNAMHQYALWVALEAEGFGANLQHYNPIIDQKAADHWNIPLGWKLRSQLVFGGRAGEPGEKQFQETHGKRLFVHGAKE</sequence>
<dbReference type="Gene3D" id="3.40.109.10">
    <property type="entry name" value="NADH Oxidase"/>
    <property type="match status" value="1"/>
</dbReference>
<comment type="subcellular location">
    <subcellularLocation>
        <location evidence="2">Cytoplasm</location>
    </subcellularLocation>
    <subcellularLocation>
        <location evidence="1">Nucleus</location>
    </subcellularLocation>
</comment>
<dbReference type="Proteomes" id="UP000813461">
    <property type="component" value="Unassembled WGS sequence"/>
</dbReference>
<keyword evidence="6" id="KW-0539">Nucleus</keyword>
<dbReference type="OrthoDB" id="2138173at2759"/>
<gene>
    <name evidence="8" type="ORF">FB567DRAFT_536497</name>
</gene>
<evidence type="ECO:0000259" key="7">
    <source>
        <dbReference type="Pfam" id="PF00881"/>
    </source>
</evidence>
<dbReference type="InterPro" id="IPR000415">
    <property type="entry name" value="Nitroreductase-like"/>
</dbReference>
<dbReference type="EMBL" id="JAGMVJ010000020">
    <property type="protein sequence ID" value="KAH7075261.1"/>
    <property type="molecule type" value="Genomic_DNA"/>
</dbReference>
<dbReference type="GO" id="GO:0005634">
    <property type="term" value="C:nucleus"/>
    <property type="evidence" value="ECO:0007669"/>
    <property type="project" value="UniProtKB-SubCell"/>
</dbReference>
<evidence type="ECO:0000256" key="4">
    <source>
        <dbReference type="ARBA" id="ARBA00022490"/>
    </source>
</evidence>
<protein>
    <submittedName>
        <fullName evidence="8">Nitroreductase-like protein</fullName>
    </submittedName>
</protein>